<organism evidence="2 3">
    <name type="scientific">Roseospirillum parvum</name>
    <dbReference type="NCBI Taxonomy" id="83401"/>
    <lineage>
        <taxon>Bacteria</taxon>
        <taxon>Pseudomonadati</taxon>
        <taxon>Pseudomonadota</taxon>
        <taxon>Alphaproteobacteria</taxon>
        <taxon>Rhodospirillales</taxon>
        <taxon>Rhodospirillaceae</taxon>
        <taxon>Roseospirillum</taxon>
    </lineage>
</organism>
<dbReference type="PANTHER" id="PTHR43798:SF29">
    <property type="entry name" value="AB HYDROLASE-1 DOMAIN-CONTAINING PROTEIN"/>
    <property type="match status" value="1"/>
</dbReference>
<dbReference type="InterPro" id="IPR050266">
    <property type="entry name" value="AB_hydrolase_sf"/>
</dbReference>
<dbReference type="SUPFAM" id="SSF53474">
    <property type="entry name" value="alpha/beta-Hydrolases"/>
    <property type="match status" value="1"/>
</dbReference>
<sequence>MEKTPLVLVPGLLCDHGLWARQVEPLAEVADITIADAAAGTTVDEIAANLLAAAPPRFALAGLSMGGYIAFAVLRQARERVSRLCLLDTNARADRDEQKEQRRQLIEMTEGGGFEKAVRTTRPFLIHPDRMADAALNAEVDAMAERVGAETFVRQQRALLERPDSRPELGAIDVPTLVLCGREDALTPPKVHQEMADGIPGARLAIIEACGHLSPLEQPVAVTALMRLWLTGP</sequence>
<reference evidence="3" key="1">
    <citation type="submission" date="2016-10" db="EMBL/GenBank/DDBJ databases">
        <authorList>
            <person name="Varghese N."/>
            <person name="Submissions S."/>
        </authorList>
    </citation>
    <scope>NUCLEOTIDE SEQUENCE [LARGE SCALE GENOMIC DNA]</scope>
    <source>
        <strain evidence="3">930I</strain>
    </source>
</reference>
<evidence type="ECO:0000313" key="2">
    <source>
        <dbReference type="EMBL" id="SDG94377.1"/>
    </source>
</evidence>
<dbReference type="PRINTS" id="PR00111">
    <property type="entry name" value="ABHYDROLASE"/>
</dbReference>
<accession>A0A1G7YDF6</accession>
<dbReference type="AlphaFoldDB" id="A0A1G7YDF6"/>
<dbReference type="PANTHER" id="PTHR43798">
    <property type="entry name" value="MONOACYLGLYCEROL LIPASE"/>
    <property type="match status" value="1"/>
</dbReference>
<name>A0A1G7YDF6_9PROT</name>
<dbReference type="InterPro" id="IPR029058">
    <property type="entry name" value="AB_hydrolase_fold"/>
</dbReference>
<keyword evidence="3" id="KW-1185">Reference proteome</keyword>
<proteinExistence type="predicted"/>
<dbReference type="OrthoDB" id="5491135at2"/>
<dbReference type="Pfam" id="PF12697">
    <property type="entry name" value="Abhydrolase_6"/>
    <property type="match status" value="1"/>
</dbReference>
<dbReference type="Proteomes" id="UP000217076">
    <property type="component" value="Unassembled WGS sequence"/>
</dbReference>
<feature type="domain" description="AB hydrolase-1" evidence="1">
    <location>
        <begin position="35"/>
        <end position="223"/>
    </location>
</feature>
<evidence type="ECO:0000259" key="1">
    <source>
        <dbReference type="Pfam" id="PF12697"/>
    </source>
</evidence>
<dbReference type="EMBL" id="FNCV01000003">
    <property type="protein sequence ID" value="SDG94377.1"/>
    <property type="molecule type" value="Genomic_DNA"/>
</dbReference>
<dbReference type="Gene3D" id="3.40.50.1820">
    <property type="entry name" value="alpha/beta hydrolase"/>
    <property type="match status" value="1"/>
</dbReference>
<evidence type="ECO:0000313" key="3">
    <source>
        <dbReference type="Proteomes" id="UP000217076"/>
    </source>
</evidence>
<dbReference type="RefSeq" id="WP_092617180.1">
    <property type="nucleotide sequence ID" value="NZ_FNCV01000003.1"/>
</dbReference>
<protein>
    <submittedName>
        <fullName evidence="2">Pimeloyl-ACP methyl ester carboxylesterase</fullName>
    </submittedName>
</protein>
<gene>
    <name evidence="2" type="ORF">SAMN05421742_103269</name>
</gene>
<dbReference type="InterPro" id="IPR000073">
    <property type="entry name" value="AB_hydrolase_1"/>
</dbReference>
<dbReference type="STRING" id="83401.SAMN05421742_103269"/>